<dbReference type="AlphaFoldDB" id="M8C7N2"/>
<evidence type="ECO:0000256" key="4">
    <source>
        <dbReference type="ARBA" id="ARBA00023015"/>
    </source>
</evidence>
<dbReference type="SMART" id="SM00415">
    <property type="entry name" value="HSF"/>
    <property type="match status" value="1"/>
</dbReference>
<name>M8C7N2_AEGTA</name>
<evidence type="ECO:0000256" key="3">
    <source>
        <dbReference type="ARBA" id="ARBA00022553"/>
    </source>
</evidence>
<evidence type="ECO:0000256" key="1">
    <source>
        <dbReference type="ARBA" id="ARBA00004123"/>
    </source>
</evidence>
<accession>M8C7N2</accession>
<dbReference type="Pfam" id="PF00447">
    <property type="entry name" value="HSF_DNA-bind"/>
    <property type="match status" value="1"/>
</dbReference>
<dbReference type="SUPFAM" id="SSF46785">
    <property type="entry name" value="Winged helix' DNA-binding domain"/>
    <property type="match status" value="1"/>
</dbReference>
<keyword evidence="7" id="KW-0804">Transcription</keyword>
<keyword evidence="3" id="KW-0597">Phosphoprotein</keyword>
<evidence type="ECO:0000256" key="9">
    <source>
        <dbReference type="RuleBase" id="RU004020"/>
    </source>
</evidence>
<protein>
    <recommendedName>
        <fullName evidence="11">HSF-type DNA-binding domain-containing protein</fullName>
    </recommendedName>
</protein>
<keyword evidence="5" id="KW-0346">Stress response</keyword>
<dbReference type="GO" id="GO:0005634">
    <property type="term" value="C:nucleus"/>
    <property type="evidence" value="ECO:0007669"/>
    <property type="project" value="UniProtKB-SubCell"/>
</dbReference>
<evidence type="ECO:0000256" key="7">
    <source>
        <dbReference type="ARBA" id="ARBA00023163"/>
    </source>
</evidence>
<dbReference type="PANTHER" id="PTHR10015">
    <property type="entry name" value="HEAT SHOCK TRANSCRIPTION FACTOR"/>
    <property type="match status" value="1"/>
</dbReference>
<keyword evidence="8" id="KW-0539">Nucleus</keyword>
<dbReference type="PROSITE" id="PS00434">
    <property type="entry name" value="HSF_DOMAIN"/>
    <property type="match status" value="1"/>
</dbReference>
<dbReference type="EnsemblPlants" id="EMT33320">
    <property type="protein sequence ID" value="EMT33320"/>
    <property type="gene ID" value="F775_52216"/>
</dbReference>
<dbReference type="Gene3D" id="1.10.10.10">
    <property type="entry name" value="Winged helix-like DNA-binding domain superfamily/Winged helix DNA-binding domain"/>
    <property type="match status" value="1"/>
</dbReference>
<dbReference type="GO" id="GO:0006357">
    <property type="term" value="P:regulation of transcription by RNA polymerase II"/>
    <property type="evidence" value="ECO:0007669"/>
    <property type="project" value="TreeGrafter"/>
</dbReference>
<keyword evidence="4" id="KW-0805">Transcription regulation</keyword>
<feature type="region of interest" description="Disordered" evidence="10">
    <location>
        <begin position="192"/>
        <end position="231"/>
    </location>
</feature>
<sequence length="299" mass="32554">MERCGSWSESDAAAQAAAQKAVPAPFLTKTYQLVDDPATDHIVSWGDDRVSTFVVWRPPEFARDILPNYFKHNNFSSFVRQLNTYGFRKVVPERWEFANEFFRKGEKQLLCEIHRRKTSGSTTSSSPPPFFAPPHFPLFHPGVSVAHRHQQFMGEDGAMAAHAGMGGPFMQPQFTEFSKKIENRRLNEPAHLRTAHETTNQNTTIADELSPPPNHLSAEKSGGEAGSSSAALSAPTKLFGVHLSAAPVGAGSKRPPSPEEELPSTPPATKARLALESDDLSLSVAPPSQPCAASSPARS</sequence>
<evidence type="ECO:0000256" key="6">
    <source>
        <dbReference type="ARBA" id="ARBA00023125"/>
    </source>
</evidence>
<evidence type="ECO:0000256" key="10">
    <source>
        <dbReference type="SAM" id="MobiDB-lite"/>
    </source>
</evidence>
<organism evidence="12">
    <name type="scientific">Aegilops tauschii</name>
    <name type="common">Tausch's goatgrass</name>
    <name type="synonym">Aegilops squarrosa</name>
    <dbReference type="NCBI Taxonomy" id="37682"/>
    <lineage>
        <taxon>Eukaryota</taxon>
        <taxon>Viridiplantae</taxon>
        <taxon>Streptophyta</taxon>
        <taxon>Embryophyta</taxon>
        <taxon>Tracheophyta</taxon>
        <taxon>Spermatophyta</taxon>
        <taxon>Magnoliopsida</taxon>
        <taxon>Liliopsida</taxon>
        <taxon>Poales</taxon>
        <taxon>Poaceae</taxon>
        <taxon>BOP clade</taxon>
        <taxon>Pooideae</taxon>
        <taxon>Triticodae</taxon>
        <taxon>Triticeae</taxon>
        <taxon>Triticinae</taxon>
        <taxon>Aegilops</taxon>
    </lineage>
</organism>
<keyword evidence="6" id="KW-0238">DNA-binding</keyword>
<dbReference type="InterPro" id="IPR036388">
    <property type="entry name" value="WH-like_DNA-bd_sf"/>
</dbReference>
<dbReference type="FunFam" id="1.10.10.10:FF:000037">
    <property type="entry name" value="Heat stress transcription factor B-4"/>
    <property type="match status" value="1"/>
</dbReference>
<evidence type="ECO:0000256" key="2">
    <source>
        <dbReference type="ARBA" id="ARBA00011233"/>
    </source>
</evidence>
<comment type="subunit">
    <text evidence="2">Homotrimer.</text>
</comment>
<feature type="domain" description="HSF-type DNA-binding" evidence="11">
    <location>
        <begin position="66"/>
        <end position="90"/>
    </location>
</feature>
<dbReference type="GO" id="GO:0003700">
    <property type="term" value="F:DNA-binding transcription factor activity"/>
    <property type="evidence" value="ECO:0007669"/>
    <property type="project" value="InterPro"/>
</dbReference>
<comment type="similarity">
    <text evidence="9">Belongs to the HSF family.</text>
</comment>
<feature type="compositionally biased region" description="Low complexity" evidence="10">
    <location>
        <begin position="283"/>
        <end position="299"/>
    </location>
</feature>
<evidence type="ECO:0000256" key="8">
    <source>
        <dbReference type="ARBA" id="ARBA00023242"/>
    </source>
</evidence>
<evidence type="ECO:0000259" key="11">
    <source>
        <dbReference type="PROSITE" id="PS00434"/>
    </source>
</evidence>
<comment type="subcellular location">
    <subcellularLocation>
        <location evidence="1">Nucleus</location>
    </subcellularLocation>
</comment>
<dbReference type="PANTHER" id="PTHR10015:SF411">
    <property type="entry name" value="HEAT STRESS TRANSCRIPTION FACTOR B-4A-RELATED"/>
    <property type="match status" value="1"/>
</dbReference>
<evidence type="ECO:0000313" key="12">
    <source>
        <dbReference type="EnsemblPlants" id="EMT33320"/>
    </source>
</evidence>
<feature type="region of interest" description="Disordered" evidence="10">
    <location>
        <begin position="246"/>
        <end position="299"/>
    </location>
</feature>
<dbReference type="GO" id="GO:0000978">
    <property type="term" value="F:RNA polymerase II cis-regulatory region sequence-specific DNA binding"/>
    <property type="evidence" value="ECO:0007669"/>
    <property type="project" value="TreeGrafter"/>
</dbReference>
<dbReference type="InterPro" id="IPR000232">
    <property type="entry name" value="HSF_DNA-bd"/>
</dbReference>
<dbReference type="PRINTS" id="PR00056">
    <property type="entry name" value="HSFDOMAIN"/>
</dbReference>
<reference evidence="12" key="1">
    <citation type="submission" date="2015-06" db="UniProtKB">
        <authorList>
            <consortium name="EnsemblPlants"/>
        </authorList>
    </citation>
    <scope>IDENTIFICATION</scope>
</reference>
<evidence type="ECO:0000256" key="5">
    <source>
        <dbReference type="ARBA" id="ARBA00023016"/>
    </source>
</evidence>
<dbReference type="InterPro" id="IPR036390">
    <property type="entry name" value="WH_DNA-bd_sf"/>
</dbReference>
<proteinExistence type="inferred from homology"/>